<dbReference type="PANTHER" id="PTHR10742:SF410">
    <property type="entry name" value="LYSINE-SPECIFIC HISTONE DEMETHYLASE 2"/>
    <property type="match status" value="1"/>
</dbReference>
<feature type="region of interest" description="Disordered" evidence="7">
    <location>
        <begin position="466"/>
        <end position="496"/>
    </location>
</feature>
<evidence type="ECO:0000259" key="8">
    <source>
        <dbReference type="Pfam" id="PF01593"/>
    </source>
</evidence>
<organism evidence="9 10">
    <name type="scientific">Granulicella sibirica</name>
    <dbReference type="NCBI Taxonomy" id="2479048"/>
    <lineage>
        <taxon>Bacteria</taxon>
        <taxon>Pseudomonadati</taxon>
        <taxon>Acidobacteriota</taxon>
        <taxon>Terriglobia</taxon>
        <taxon>Terriglobales</taxon>
        <taxon>Acidobacteriaceae</taxon>
        <taxon>Granulicella</taxon>
    </lineage>
</organism>
<dbReference type="OrthoDB" id="25353at2"/>
<dbReference type="PANTHER" id="PTHR10742">
    <property type="entry name" value="FLAVIN MONOAMINE OXIDASE"/>
    <property type="match status" value="1"/>
</dbReference>
<comment type="similarity">
    <text evidence="2">Belongs to the tryptophan 2-monooxygenase family.</text>
</comment>
<dbReference type="EC" id="1.13.12.3" evidence="3"/>
<comment type="pathway">
    <text evidence="1">Plant hormone metabolism; auxin biosynthesis.</text>
</comment>
<dbReference type="InterPro" id="IPR050281">
    <property type="entry name" value="Flavin_monoamine_oxidase"/>
</dbReference>
<name>A0A4Q0T802_9BACT</name>
<evidence type="ECO:0000256" key="2">
    <source>
        <dbReference type="ARBA" id="ARBA00005833"/>
    </source>
</evidence>
<gene>
    <name evidence="9" type="ORF">GRAN_1568</name>
</gene>
<reference evidence="9 10" key="1">
    <citation type="submission" date="2018-11" db="EMBL/GenBank/DDBJ databases">
        <authorList>
            <person name="Mardanov A.V."/>
            <person name="Ravin N.V."/>
            <person name="Dedysh S.N."/>
        </authorList>
    </citation>
    <scope>NUCLEOTIDE SEQUENCE [LARGE SCALE GENOMIC DNA]</scope>
    <source>
        <strain evidence="9 10">AF10</strain>
    </source>
</reference>
<feature type="compositionally biased region" description="Gly residues" evidence="7">
    <location>
        <begin position="470"/>
        <end position="480"/>
    </location>
</feature>
<comment type="caution">
    <text evidence="9">The sequence shown here is derived from an EMBL/GenBank/DDBJ whole genome shotgun (WGS) entry which is preliminary data.</text>
</comment>
<evidence type="ECO:0000256" key="6">
    <source>
        <dbReference type="ARBA" id="ARBA00047321"/>
    </source>
</evidence>
<evidence type="ECO:0000256" key="1">
    <source>
        <dbReference type="ARBA" id="ARBA00004814"/>
    </source>
</evidence>
<dbReference type="Proteomes" id="UP000289437">
    <property type="component" value="Unassembled WGS sequence"/>
</dbReference>
<dbReference type="Gene3D" id="1.20.1440.240">
    <property type="match status" value="1"/>
</dbReference>
<evidence type="ECO:0000256" key="7">
    <source>
        <dbReference type="SAM" id="MobiDB-lite"/>
    </source>
</evidence>
<dbReference type="SUPFAM" id="SSF51905">
    <property type="entry name" value="FAD/NAD(P)-binding domain"/>
    <property type="match status" value="1"/>
</dbReference>
<feature type="domain" description="Amine oxidase" evidence="8">
    <location>
        <begin position="63"/>
        <end position="534"/>
    </location>
</feature>
<evidence type="ECO:0000256" key="4">
    <source>
        <dbReference type="ARBA" id="ARBA00017871"/>
    </source>
</evidence>
<evidence type="ECO:0000313" key="10">
    <source>
        <dbReference type="Proteomes" id="UP000289437"/>
    </source>
</evidence>
<evidence type="ECO:0000256" key="5">
    <source>
        <dbReference type="ARBA" id="ARBA00023070"/>
    </source>
</evidence>
<dbReference type="Pfam" id="PF01593">
    <property type="entry name" value="Amino_oxidase"/>
    <property type="match status" value="1"/>
</dbReference>
<evidence type="ECO:0000256" key="3">
    <source>
        <dbReference type="ARBA" id="ARBA00012535"/>
    </source>
</evidence>
<accession>A0A4Q0T802</accession>
<dbReference type="PROSITE" id="PS51318">
    <property type="entry name" value="TAT"/>
    <property type="match status" value="1"/>
</dbReference>
<dbReference type="InterPro" id="IPR006311">
    <property type="entry name" value="TAT_signal"/>
</dbReference>
<dbReference type="SUPFAM" id="SSF54373">
    <property type="entry name" value="FAD-linked reductases, C-terminal domain"/>
    <property type="match status" value="1"/>
</dbReference>
<dbReference type="RefSeq" id="WP_128912282.1">
    <property type="nucleotide sequence ID" value="NZ_RDSM01000001.1"/>
</dbReference>
<proteinExistence type="inferred from homology"/>
<dbReference type="EMBL" id="RDSM01000001">
    <property type="protein sequence ID" value="RXH58258.1"/>
    <property type="molecule type" value="Genomic_DNA"/>
</dbReference>
<keyword evidence="10" id="KW-1185">Reference proteome</keyword>
<dbReference type="Gene3D" id="3.90.660.10">
    <property type="match status" value="1"/>
</dbReference>
<comment type="catalytic activity">
    <reaction evidence="6">
        <text>L-tryptophan + O2 = indole-3-acetamide + CO2 + H2O</text>
        <dbReference type="Rhea" id="RHEA:16165"/>
        <dbReference type="ChEBI" id="CHEBI:15377"/>
        <dbReference type="ChEBI" id="CHEBI:15379"/>
        <dbReference type="ChEBI" id="CHEBI:16031"/>
        <dbReference type="ChEBI" id="CHEBI:16526"/>
        <dbReference type="ChEBI" id="CHEBI:57912"/>
        <dbReference type="EC" id="1.13.12.3"/>
    </reaction>
</comment>
<dbReference type="InterPro" id="IPR036188">
    <property type="entry name" value="FAD/NAD-bd_sf"/>
</dbReference>
<dbReference type="AlphaFoldDB" id="A0A4Q0T802"/>
<dbReference type="Gene3D" id="3.50.50.60">
    <property type="entry name" value="FAD/NAD(P)-binding domain"/>
    <property type="match status" value="1"/>
</dbReference>
<keyword evidence="5" id="KW-0073">Auxin biosynthesis</keyword>
<dbReference type="GO" id="GO:0009851">
    <property type="term" value="P:auxin biosynthetic process"/>
    <property type="evidence" value="ECO:0007669"/>
    <property type="project" value="UniProtKB-KW"/>
</dbReference>
<evidence type="ECO:0000313" key="9">
    <source>
        <dbReference type="EMBL" id="RXH58258.1"/>
    </source>
</evidence>
<sequence length="553" mass="59996">MEFSRRDFLMRVGQAGGYSAAFVAMQGLGLMPARAEGLVTHESLGAAPGSGAGVKVVILGGGIAGLVAAYEMRQLGYTVTVLEARERPGGRNWTVRGGDKIKFVDGTTQTCSFDEGNYQNVGPARLPSIHPNILAYCKKLGVQLEVEVNTTRSSFLQNDNANGGKPVVQRQAINDTRGHVSELLSKAMSGGSLDSEMSKDDKDRMLAFLRLYGPLDQAGKYNGSDRSGYLETAGAGDQTGVLSKPIDMHTLLDESFWQGMLFEEQFDMQATMFQPLGGMDRIPYAFAKSLGDIVQYSSPVSEIRKTAKGVKIGYMQGGSAKQIEADYCICAMPLTILKKTPNDFSAPYKKVIEESVYANAYKVAWESRRFWEQDYNIYGGLEFVNVGCSPIWFPSAKIFSERGVVVSGYTDETSSPFGKLTIPEKFEESRKSIERLHPGHGKELEKPIYVGWQRIPYNEGSWIRSYGPPAGDGPGRGARAGGPSDPTAPRPVSPGYETLIQPDGPIFFAGCHVSHIVAWQEGATLSSLRAVKLISERVKAAKLATTASSIVSA</sequence>
<dbReference type="InterPro" id="IPR002937">
    <property type="entry name" value="Amino_oxidase"/>
</dbReference>
<protein>
    <recommendedName>
        <fullName evidence="4">Tryptophan 2-monooxygenase</fullName>
        <ecNumber evidence="3">1.13.12.3</ecNumber>
    </recommendedName>
</protein>
<dbReference type="GO" id="GO:0050361">
    <property type="term" value="F:tryptophan 2-monooxygenase activity"/>
    <property type="evidence" value="ECO:0007669"/>
    <property type="project" value="UniProtKB-EC"/>
</dbReference>
<reference evidence="10" key="2">
    <citation type="submission" date="2019-02" db="EMBL/GenBank/DDBJ databases">
        <title>Granulicella sibirica sp. nov., a psychrotolerant acidobacterium isolated from an organic soil layer in forested tundra, West Siberia.</title>
        <authorList>
            <person name="Oshkin I.Y."/>
            <person name="Kulichevskaya I.S."/>
            <person name="Rijpstra W.I.C."/>
            <person name="Sinninghe Damste J.S."/>
            <person name="Rakitin A.L."/>
            <person name="Ravin N.V."/>
            <person name="Dedysh S.N."/>
        </authorList>
    </citation>
    <scope>NUCLEOTIDE SEQUENCE [LARGE SCALE GENOMIC DNA]</scope>
    <source>
        <strain evidence="10">AF10</strain>
    </source>
</reference>